<reference evidence="3 4" key="1">
    <citation type="submission" date="2024-09" db="EMBL/GenBank/DDBJ databases">
        <authorList>
            <person name="Sun Q."/>
            <person name="Mori K."/>
        </authorList>
    </citation>
    <scope>NUCLEOTIDE SEQUENCE [LARGE SCALE GENOMIC DNA]</scope>
    <source>
        <strain evidence="3 4">JCM 4557</strain>
    </source>
</reference>
<keyword evidence="4" id="KW-1185">Reference proteome</keyword>
<evidence type="ECO:0000256" key="1">
    <source>
        <dbReference type="SAM" id="MobiDB-lite"/>
    </source>
</evidence>
<keyword evidence="2" id="KW-0812">Transmembrane</keyword>
<organism evidence="3 4">
    <name type="scientific">Streptomyces noboritoensis</name>
    <dbReference type="NCBI Taxonomy" id="67337"/>
    <lineage>
        <taxon>Bacteria</taxon>
        <taxon>Bacillati</taxon>
        <taxon>Actinomycetota</taxon>
        <taxon>Actinomycetes</taxon>
        <taxon>Kitasatosporales</taxon>
        <taxon>Streptomycetaceae</taxon>
        <taxon>Streptomyces</taxon>
    </lineage>
</organism>
<protein>
    <submittedName>
        <fullName evidence="3">Uncharacterized protein</fullName>
    </submittedName>
</protein>
<keyword evidence="2" id="KW-0472">Membrane</keyword>
<evidence type="ECO:0000256" key="2">
    <source>
        <dbReference type="SAM" id="Phobius"/>
    </source>
</evidence>
<feature type="transmembrane region" description="Helical" evidence="2">
    <location>
        <begin position="12"/>
        <end position="33"/>
    </location>
</feature>
<name>A0ABV6TDS2_9ACTN</name>
<keyword evidence="2" id="KW-1133">Transmembrane helix</keyword>
<feature type="region of interest" description="Disordered" evidence="1">
    <location>
        <begin position="40"/>
        <end position="60"/>
    </location>
</feature>
<gene>
    <name evidence="3" type="ORF">ACFH04_09400</name>
</gene>
<dbReference type="RefSeq" id="WP_394317779.1">
    <property type="nucleotide sequence ID" value="NZ_JBHMQV010000009.1"/>
</dbReference>
<evidence type="ECO:0000313" key="3">
    <source>
        <dbReference type="EMBL" id="MFC0843927.1"/>
    </source>
</evidence>
<proteinExistence type="predicted"/>
<comment type="caution">
    <text evidence="3">The sequence shown here is derived from an EMBL/GenBank/DDBJ whole genome shotgun (WGS) entry which is preliminary data.</text>
</comment>
<accession>A0ABV6TDS2</accession>
<evidence type="ECO:0000313" key="4">
    <source>
        <dbReference type="Proteomes" id="UP001589887"/>
    </source>
</evidence>
<sequence>MGRHRVKIDSDVVAALTWWAAILTGLGLLGASVSQELADGQHHGRATLSVPDAAPADGTV</sequence>
<dbReference type="Proteomes" id="UP001589887">
    <property type="component" value="Unassembled WGS sequence"/>
</dbReference>
<dbReference type="EMBL" id="JBHMQV010000009">
    <property type="protein sequence ID" value="MFC0843927.1"/>
    <property type="molecule type" value="Genomic_DNA"/>
</dbReference>